<organism evidence="4 5">
    <name type="scientific">Thermus scotoductus</name>
    <dbReference type="NCBI Taxonomy" id="37636"/>
    <lineage>
        <taxon>Bacteria</taxon>
        <taxon>Thermotogati</taxon>
        <taxon>Deinococcota</taxon>
        <taxon>Deinococci</taxon>
        <taxon>Thermales</taxon>
        <taxon>Thermaceae</taxon>
        <taxon>Thermus</taxon>
    </lineage>
</organism>
<proteinExistence type="inferred from homology"/>
<dbReference type="InterPro" id="IPR051010">
    <property type="entry name" value="BCAA_transport"/>
</dbReference>
<dbReference type="RefSeq" id="WP_014630500.1">
    <property type="nucleotide sequence ID" value="NZ_PELN01000133.1"/>
</dbReference>
<protein>
    <submittedName>
        <fullName evidence="4">Branched-chain amino acid ABC transporter substrate-binding protein</fullName>
    </submittedName>
</protein>
<dbReference type="PANTHER" id="PTHR30483:SF37">
    <property type="entry name" value="ABC TRANSPORTER SUBSTRATE-BINDING PROTEIN"/>
    <property type="match status" value="1"/>
</dbReference>
<feature type="domain" description="Leucine-binding protein" evidence="3">
    <location>
        <begin position="19"/>
        <end position="344"/>
    </location>
</feature>
<evidence type="ECO:0000313" key="4">
    <source>
        <dbReference type="EMBL" id="RTH02944.1"/>
    </source>
</evidence>
<dbReference type="Gene3D" id="3.40.50.2300">
    <property type="match status" value="2"/>
</dbReference>
<dbReference type="AlphaFoldDB" id="A0A430R6E7"/>
<dbReference type="EMBL" id="PELR01000221">
    <property type="protein sequence ID" value="RTH02944.1"/>
    <property type="molecule type" value="Genomic_DNA"/>
</dbReference>
<dbReference type="Pfam" id="PF13458">
    <property type="entry name" value="Peripla_BP_6"/>
    <property type="match status" value="1"/>
</dbReference>
<keyword evidence="2" id="KW-0732">Signal</keyword>
<comment type="similarity">
    <text evidence="1">Belongs to the leucine-binding protein family.</text>
</comment>
<sequence length="384" mass="41702">MRRIGFLLPLVFGLALAQYKIGSHLPLTGSLSRIGTEMANGVRLAVEHFNATAPFKVELVLLDDESSPAKAVAAVERLVGRERVLGVTGGYGSNIIGPASEVAERARVPYITSGGLARDLTQRGFRYFFRFTNVEGYAVVADLIAQGFRAKRVALAHDDGAGGTDVARAVRAKLQALGLQLVFDSSYPGRSTDLKPLLEQIGRSGAEVLIFIGYENNYATALRGAQVVRPKVNAFVGLYSLITPSLIQDLGPLMEGVYGTEPWTNGSAPVALRAEEARFVRDYRGRFGQTPGYLAALGYVQTQILLNALKKAVESGSPTPQALRDALAASQGENLVSAYRFDEKGDNVLYRTVVSQVQQGRGVPVWPKERAYGRWVYPQVPWTR</sequence>
<evidence type="ECO:0000313" key="5">
    <source>
        <dbReference type="Proteomes" id="UP000286910"/>
    </source>
</evidence>
<dbReference type="InterPro" id="IPR028081">
    <property type="entry name" value="Leu-bd"/>
</dbReference>
<reference evidence="4 5" key="1">
    <citation type="journal article" date="2019" name="Extremophiles">
        <title>Biogeography of thermophiles and predominance of Thermus scotoductus in domestic water heaters.</title>
        <authorList>
            <person name="Wilpiszeski R.L."/>
            <person name="Zhang Z."/>
            <person name="House C.H."/>
        </authorList>
    </citation>
    <scope>NUCLEOTIDE SEQUENCE [LARGE SCALE GENOMIC DNA]</scope>
    <source>
        <strain evidence="4 5">32_S32</strain>
    </source>
</reference>
<dbReference type="PANTHER" id="PTHR30483">
    <property type="entry name" value="LEUCINE-SPECIFIC-BINDING PROTEIN"/>
    <property type="match status" value="1"/>
</dbReference>
<evidence type="ECO:0000259" key="3">
    <source>
        <dbReference type="Pfam" id="PF13458"/>
    </source>
</evidence>
<dbReference type="InterPro" id="IPR028082">
    <property type="entry name" value="Peripla_BP_I"/>
</dbReference>
<accession>A0A430R6E7</accession>
<gene>
    <name evidence="4" type="ORF">CSW45_07315</name>
</gene>
<name>A0A430R6E7_THESC</name>
<comment type="caution">
    <text evidence="4">The sequence shown here is derived from an EMBL/GenBank/DDBJ whole genome shotgun (WGS) entry which is preliminary data.</text>
</comment>
<dbReference type="SUPFAM" id="SSF53822">
    <property type="entry name" value="Periplasmic binding protein-like I"/>
    <property type="match status" value="1"/>
</dbReference>
<dbReference type="Proteomes" id="UP000286910">
    <property type="component" value="Unassembled WGS sequence"/>
</dbReference>
<dbReference type="CDD" id="cd06340">
    <property type="entry name" value="PBP1_ABC_ligand_binding-like"/>
    <property type="match status" value="1"/>
</dbReference>
<evidence type="ECO:0000256" key="2">
    <source>
        <dbReference type="ARBA" id="ARBA00022729"/>
    </source>
</evidence>
<evidence type="ECO:0000256" key="1">
    <source>
        <dbReference type="ARBA" id="ARBA00010062"/>
    </source>
</evidence>